<dbReference type="Proteomes" id="UP001152622">
    <property type="component" value="Chromosome 20"/>
</dbReference>
<gene>
    <name evidence="2" type="ORF">SKAU_G00394060</name>
</gene>
<dbReference type="AlphaFoldDB" id="A0A9Q1EC29"/>
<feature type="region of interest" description="Disordered" evidence="1">
    <location>
        <begin position="1"/>
        <end position="29"/>
    </location>
</feature>
<evidence type="ECO:0000313" key="3">
    <source>
        <dbReference type="Proteomes" id="UP001152622"/>
    </source>
</evidence>
<sequence>MRLENSIAHSKGIETIPPERISPDPSKSLVDSPLQLTPQVFNGVHPGQGDRDGHCKTLILWSINHFCVDFEVCFGMHCPAGRSNHDPRLAFWQRKPGVSLKLPGM</sequence>
<proteinExistence type="predicted"/>
<reference evidence="2" key="1">
    <citation type="journal article" date="2023" name="Science">
        <title>Genome structures resolve the early diversification of teleost fishes.</title>
        <authorList>
            <person name="Parey E."/>
            <person name="Louis A."/>
            <person name="Montfort J."/>
            <person name="Bouchez O."/>
            <person name="Roques C."/>
            <person name="Iampietro C."/>
            <person name="Lluch J."/>
            <person name="Castinel A."/>
            <person name="Donnadieu C."/>
            <person name="Desvignes T."/>
            <person name="Floi Bucao C."/>
            <person name="Jouanno E."/>
            <person name="Wen M."/>
            <person name="Mejri S."/>
            <person name="Dirks R."/>
            <person name="Jansen H."/>
            <person name="Henkel C."/>
            <person name="Chen W.J."/>
            <person name="Zahm M."/>
            <person name="Cabau C."/>
            <person name="Klopp C."/>
            <person name="Thompson A.W."/>
            <person name="Robinson-Rechavi M."/>
            <person name="Braasch I."/>
            <person name="Lecointre G."/>
            <person name="Bobe J."/>
            <person name="Postlethwait J.H."/>
            <person name="Berthelot C."/>
            <person name="Roest Crollius H."/>
            <person name="Guiguen Y."/>
        </authorList>
    </citation>
    <scope>NUCLEOTIDE SEQUENCE</scope>
    <source>
        <strain evidence="2">WJC10195</strain>
    </source>
</reference>
<protein>
    <submittedName>
        <fullName evidence="2">Uncharacterized protein</fullName>
    </submittedName>
</protein>
<keyword evidence="3" id="KW-1185">Reference proteome</keyword>
<comment type="caution">
    <text evidence="2">The sequence shown here is derived from an EMBL/GenBank/DDBJ whole genome shotgun (WGS) entry which is preliminary data.</text>
</comment>
<evidence type="ECO:0000313" key="2">
    <source>
        <dbReference type="EMBL" id="KAJ8336063.1"/>
    </source>
</evidence>
<evidence type="ECO:0000256" key="1">
    <source>
        <dbReference type="SAM" id="MobiDB-lite"/>
    </source>
</evidence>
<organism evidence="2 3">
    <name type="scientific">Synaphobranchus kaupii</name>
    <name type="common">Kaup's arrowtooth eel</name>
    <dbReference type="NCBI Taxonomy" id="118154"/>
    <lineage>
        <taxon>Eukaryota</taxon>
        <taxon>Metazoa</taxon>
        <taxon>Chordata</taxon>
        <taxon>Craniata</taxon>
        <taxon>Vertebrata</taxon>
        <taxon>Euteleostomi</taxon>
        <taxon>Actinopterygii</taxon>
        <taxon>Neopterygii</taxon>
        <taxon>Teleostei</taxon>
        <taxon>Anguilliformes</taxon>
        <taxon>Synaphobranchidae</taxon>
        <taxon>Synaphobranchus</taxon>
    </lineage>
</organism>
<dbReference type="EMBL" id="JAINUF010000020">
    <property type="protein sequence ID" value="KAJ8336063.1"/>
    <property type="molecule type" value="Genomic_DNA"/>
</dbReference>
<accession>A0A9Q1EC29</accession>
<name>A0A9Q1EC29_SYNKA</name>